<feature type="active site" description="Proton acceptor" evidence="4">
    <location>
        <position position="357"/>
    </location>
</feature>
<organism evidence="6 7">
    <name type="scientific">Aeromicrobium flavum</name>
    <dbReference type="NCBI Taxonomy" id="416568"/>
    <lineage>
        <taxon>Bacteria</taxon>
        <taxon>Bacillati</taxon>
        <taxon>Actinomycetota</taxon>
        <taxon>Actinomycetes</taxon>
        <taxon>Propionibacteriales</taxon>
        <taxon>Nocardioidaceae</taxon>
        <taxon>Aeromicrobium</taxon>
    </lineage>
</organism>
<accession>A0A512HUS4</accession>
<feature type="active site" description="Proton donor" evidence="4">
    <location>
        <position position="307"/>
    </location>
</feature>
<name>A0A512HUS4_9ACTN</name>
<comment type="caution">
    <text evidence="6">The sequence shown here is derived from an EMBL/GenBank/DDBJ whole genome shotgun (WGS) entry which is preliminary data.</text>
</comment>
<dbReference type="RefSeq" id="WP_222593434.1">
    <property type="nucleotide sequence ID" value="NZ_BAAAYQ010000001.1"/>
</dbReference>
<dbReference type="AlphaFoldDB" id="A0A512HUS4"/>
<dbReference type="InterPro" id="IPR000639">
    <property type="entry name" value="Epox_hydrolase-like"/>
</dbReference>
<evidence type="ECO:0000256" key="3">
    <source>
        <dbReference type="ARBA" id="ARBA00022801"/>
    </source>
</evidence>
<keyword evidence="7" id="KW-1185">Reference proteome</keyword>
<dbReference type="Proteomes" id="UP000321769">
    <property type="component" value="Unassembled WGS sequence"/>
</dbReference>
<evidence type="ECO:0000256" key="4">
    <source>
        <dbReference type="PIRSR" id="PIRSR001112-1"/>
    </source>
</evidence>
<keyword evidence="3" id="KW-0378">Hydrolase</keyword>
<evidence type="ECO:0000313" key="7">
    <source>
        <dbReference type="Proteomes" id="UP000321769"/>
    </source>
</evidence>
<dbReference type="GO" id="GO:0097176">
    <property type="term" value="P:epoxide metabolic process"/>
    <property type="evidence" value="ECO:0007669"/>
    <property type="project" value="TreeGrafter"/>
</dbReference>
<evidence type="ECO:0000256" key="2">
    <source>
        <dbReference type="ARBA" id="ARBA00022797"/>
    </source>
</evidence>
<dbReference type="Gene3D" id="3.40.50.1820">
    <property type="entry name" value="alpha/beta hydrolase"/>
    <property type="match status" value="1"/>
</dbReference>
<dbReference type="PANTHER" id="PTHR21661:SF35">
    <property type="entry name" value="EPOXIDE HYDROLASE"/>
    <property type="match status" value="1"/>
</dbReference>
<dbReference type="PRINTS" id="PR00412">
    <property type="entry name" value="EPOXHYDRLASE"/>
</dbReference>
<feature type="active site" description="Nucleophile" evidence="4">
    <location>
        <position position="179"/>
    </location>
</feature>
<dbReference type="PANTHER" id="PTHR21661">
    <property type="entry name" value="EPOXIDE HYDROLASE 1-RELATED"/>
    <property type="match status" value="1"/>
</dbReference>
<keyword evidence="2" id="KW-0058">Aromatic hydrocarbons catabolism</keyword>
<dbReference type="SUPFAM" id="SSF53474">
    <property type="entry name" value="alpha/beta-Hydrolases"/>
    <property type="match status" value="1"/>
</dbReference>
<protein>
    <submittedName>
        <fullName evidence="6">Multidrug MFS transporter</fullName>
    </submittedName>
</protein>
<evidence type="ECO:0000256" key="1">
    <source>
        <dbReference type="ARBA" id="ARBA00010088"/>
    </source>
</evidence>
<dbReference type="GO" id="GO:0004301">
    <property type="term" value="F:epoxide hydrolase activity"/>
    <property type="evidence" value="ECO:0007669"/>
    <property type="project" value="TreeGrafter"/>
</dbReference>
<reference evidence="6 7" key="1">
    <citation type="submission" date="2019-07" db="EMBL/GenBank/DDBJ databases">
        <title>Whole genome shotgun sequence of Aeromicrobium flavum NBRC 107625.</title>
        <authorList>
            <person name="Hosoyama A."/>
            <person name="Uohara A."/>
            <person name="Ohji S."/>
            <person name="Ichikawa N."/>
        </authorList>
    </citation>
    <scope>NUCLEOTIDE SEQUENCE [LARGE SCALE GENOMIC DNA]</scope>
    <source>
        <strain evidence="6 7">NBRC 107625</strain>
    </source>
</reference>
<gene>
    <name evidence="6" type="ORF">AFL01nite_14970</name>
</gene>
<dbReference type="InterPro" id="IPR010497">
    <property type="entry name" value="Epoxide_hydro_N"/>
</dbReference>
<evidence type="ECO:0000259" key="5">
    <source>
        <dbReference type="Pfam" id="PF06441"/>
    </source>
</evidence>
<dbReference type="Pfam" id="PF06441">
    <property type="entry name" value="EHN"/>
    <property type="match status" value="1"/>
</dbReference>
<dbReference type="EMBL" id="BJZQ01000005">
    <property type="protein sequence ID" value="GEO89170.1"/>
    <property type="molecule type" value="Genomic_DNA"/>
</dbReference>
<comment type="similarity">
    <text evidence="1">Belongs to the peptidase S33 family.</text>
</comment>
<proteinExistence type="inferred from homology"/>
<feature type="domain" description="Epoxide hydrolase N-terminal" evidence="5">
    <location>
        <begin position="4"/>
        <end position="110"/>
    </location>
</feature>
<evidence type="ECO:0000313" key="6">
    <source>
        <dbReference type="EMBL" id="GEO89170.1"/>
    </source>
</evidence>
<sequence length="388" mass="42383">MAAVREFTIDIPDSTLVDLRGRLRRTRLARRVGTEWDAGTDPDYLAAFVSAWAEFDWRPTEHTINQIPQRLIRAGGADIHVLHAPGRVAAGQAALPLVLTHGWPSSFFEFLSLIGPLTDPAAHGGDAADAFDVVIPSLPGFGFSSRLPQGPTEPSRIAAVWVEVMEALGYTAFGAYGGDIGSHVTNFLGAHHPERVVGLFTHHPNLHPVLDPDVPLSPADVRYLAQRGNDAGAHDDGYAAIQATRGDSLAAGLSDSPAGLAAWLLEKYREWSDCDGDLESSIDRRTLMSIATLYWATNTIGTSFLPYRDDDATPPLPPVTVPAGLILTPEDAVYPREFADRTYRDIRLWRGPESGGHFLALEQPGRLIRDLRDFFRPLRGGRLSCQRD</sequence>
<dbReference type="PIRSF" id="PIRSF001112">
    <property type="entry name" value="Epoxide_hydrolase"/>
    <property type="match status" value="1"/>
</dbReference>
<dbReference type="InterPro" id="IPR029058">
    <property type="entry name" value="AB_hydrolase_fold"/>
</dbReference>
<dbReference type="InterPro" id="IPR016292">
    <property type="entry name" value="Epoxide_hydrolase"/>
</dbReference>